<organism evidence="5 6">
    <name type="scientific">Paenibacillus darwinianus</name>
    <dbReference type="NCBI Taxonomy" id="1380763"/>
    <lineage>
        <taxon>Bacteria</taxon>
        <taxon>Bacillati</taxon>
        <taxon>Bacillota</taxon>
        <taxon>Bacilli</taxon>
        <taxon>Bacillales</taxon>
        <taxon>Paenibacillaceae</taxon>
        <taxon>Paenibacillus</taxon>
    </lineage>
</organism>
<evidence type="ECO:0000313" key="6">
    <source>
        <dbReference type="Proteomes" id="UP000053750"/>
    </source>
</evidence>
<feature type="region of interest" description="Disordered" evidence="2">
    <location>
        <begin position="1"/>
        <end position="35"/>
    </location>
</feature>
<accession>A0A9W5RZE7</accession>
<gene>
    <name evidence="5" type="ORF">BG53_09485</name>
</gene>
<keyword evidence="3" id="KW-0472">Membrane</keyword>
<feature type="compositionally biased region" description="Polar residues" evidence="2">
    <location>
        <begin position="160"/>
        <end position="169"/>
    </location>
</feature>
<keyword evidence="3" id="KW-0812">Transmembrane</keyword>
<feature type="compositionally biased region" description="Low complexity" evidence="2">
    <location>
        <begin position="235"/>
        <end position="271"/>
    </location>
</feature>
<dbReference type="InterPro" id="IPR007730">
    <property type="entry name" value="SPOR-like_dom"/>
</dbReference>
<keyword evidence="3" id="KW-1133">Transmembrane helix</keyword>
<feature type="region of interest" description="Disordered" evidence="2">
    <location>
        <begin position="157"/>
        <end position="177"/>
    </location>
</feature>
<dbReference type="GO" id="GO:0042834">
    <property type="term" value="F:peptidoglycan binding"/>
    <property type="evidence" value="ECO:0007669"/>
    <property type="project" value="InterPro"/>
</dbReference>
<feature type="region of interest" description="Disordered" evidence="2">
    <location>
        <begin position="233"/>
        <end position="271"/>
    </location>
</feature>
<evidence type="ECO:0000256" key="3">
    <source>
        <dbReference type="SAM" id="Phobius"/>
    </source>
</evidence>
<keyword evidence="6" id="KW-1185">Reference proteome</keyword>
<feature type="domain" description="SPOR" evidence="4">
    <location>
        <begin position="283"/>
        <end position="338"/>
    </location>
</feature>
<dbReference type="Proteomes" id="UP000053750">
    <property type="component" value="Unassembled WGS sequence"/>
</dbReference>
<evidence type="ECO:0000256" key="2">
    <source>
        <dbReference type="SAM" id="MobiDB-lite"/>
    </source>
</evidence>
<protein>
    <recommendedName>
        <fullName evidence="4">SPOR domain-containing protein</fullName>
    </recommendedName>
</protein>
<dbReference type="EMBL" id="JFHU01000241">
    <property type="protein sequence ID" value="EXX85144.1"/>
    <property type="molecule type" value="Genomic_DNA"/>
</dbReference>
<name>A0A9W5RZE7_9BACL</name>
<feature type="coiled-coil region" evidence="1">
    <location>
        <begin position="428"/>
        <end position="455"/>
    </location>
</feature>
<dbReference type="Pfam" id="PF05036">
    <property type="entry name" value="SPOR"/>
    <property type="match status" value="1"/>
</dbReference>
<dbReference type="RefSeq" id="WP_036585738.1">
    <property type="nucleotide sequence ID" value="NZ_KK082116.1"/>
</dbReference>
<evidence type="ECO:0000256" key="1">
    <source>
        <dbReference type="SAM" id="Coils"/>
    </source>
</evidence>
<reference evidence="5 6" key="1">
    <citation type="submission" date="2014-02" db="EMBL/GenBank/DDBJ databases">
        <title>Genome sequence of Paenibacillus darwinianus reveals adaptive mechanisms for survival in Antarctic soils.</title>
        <authorList>
            <person name="Dsouza M."/>
            <person name="Taylor M.W."/>
            <person name="Turner S.J."/>
            <person name="Aislabie J."/>
        </authorList>
    </citation>
    <scope>NUCLEOTIDE SEQUENCE [LARGE SCALE GENOMIC DNA]</scope>
    <source>
        <strain evidence="5 6">CE1</strain>
    </source>
</reference>
<evidence type="ECO:0000313" key="5">
    <source>
        <dbReference type="EMBL" id="EXX85144.1"/>
    </source>
</evidence>
<dbReference type="AlphaFoldDB" id="A0A9W5RZE7"/>
<proteinExistence type="predicted"/>
<evidence type="ECO:0000259" key="4">
    <source>
        <dbReference type="Pfam" id="PF05036"/>
    </source>
</evidence>
<dbReference type="OrthoDB" id="2680382at2"/>
<comment type="caution">
    <text evidence="5">The sequence shown here is derived from an EMBL/GenBank/DDBJ whole genome shotgun (WGS) entry which is preliminary data.</text>
</comment>
<sequence>MNPKARITYRFEKESGRARRQPSDKPERGPASDSKVVPIFREELYFTADVAPWNSPFQDDAFALERLIRETDTDNAAGGRRLRPVEVSLPIDDTPHAERPTDRVERMIRETDAPPLQAAADIQLGEIRDKAAMDERSQHRVPSDDRRYIDAFTGYDGRLSETTAPPSSGTERDSDYTGFVVERRRDGGPSWLKVFASVAGAVLTGALFGYLVLSLFAGKSPLPSAEGKAAAKVAPSSSPSLSPSPEARDGSAAAPAVPSVPSSGAKAGKSSVSADFPERTYTMLQFGVFSNEEGMSAALKQLRAKGLAAAADTTDGYRVYAGLAADRVQAADLGKALDGVEVYRKEIAVKAVSGFPFNGKSGDAVRFFEAADALIRTLGGLTAGLLAGGQPVSLAADEAEAWKEAMRQWSQSAAVFRKGAAADYQPYIDRLDQSIRTASEAMEEYEKNVSAERLRNAQTALMEAVFVQKEWMGRF</sequence>
<keyword evidence="1" id="KW-0175">Coiled coil</keyword>
<feature type="transmembrane region" description="Helical" evidence="3">
    <location>
        <begin position="191"/>
        <end position="213"/>
    </location>
</feature>
<feature type="compositionally biased region" description="Basic and acidic residues" evidence="2">
    <location>
        <begin position="9"/>
        <end position="30"/>
    </location>
</feature>